<evidence type="ECO:0000256" key="1">
    <source>
        <dbReference type="ARBA" id="ARBA00022473"/>
    </source>
</evidence>
<dbReference type="PROSITE" id="PS00022">
    <property type="entry name" value="EGF_1"/>
    <property type="match status" value="1"/>
</dbReference>
<evidence type="ECO:0000256" key="4">
    <source>
        <dbReference type="ARBA" id="ARBA00022737"/>
    </source>
</evidence>
<evidence type="ECO:0000256" key="3">
    <source>
        <dbReference type="ARBA" id="ARBA00022729"/>
    </source>
</evidence>
<accession>A0A820MMG3</accession>
<dbReference type="CDD" id="cd00054">
    <property type="entry name" value="EGF_CA"/>
    <property type="match status" value="1"/>
</dbReference>
<name>A0A820MMG3_9BILA</name>
<evidence type="ECO:0000256" key="2">
    <source>
        <dbReference type="ARBA" id="ARBA00022536"/>
    </source>
</evidence>
<dbReference type="SUPFAM" id="SSF57196">
    <property type="entry name" value="EGF/Laminin"/>
    <property type="match status" value="1"/>
</dbReference>
<gene>
    <name evidence="8" type="ORF">KXQ929_LOCUS49640</name>
</gene>
<feature type="non-terminal residue" evidence="8">
    <location>
        <position position="1"/>
    </location>
</feature>
<dbReference type="PROSITE" id="PS50026">
    <property type="entry name" value="EGF_3"/>
    <property type="match status" value="1"/>
</dbReference>
<dbReference type="FunFam" id="2.10.25.10:FF:000080">
    <property type="entry name" value="Neurogenic locus notch 1"/>
    <property type="match status" value="1"/>
</dbReference>
<dbReference type="PROSITE" id="PS00010">
    <property type="entry name" value="ASX_HYDROXYL"/>
    <property type="match status" value="1"/>
</dbReference>
<keyword evidence="4" id="KW-0677">Repeat</keyword>
<reference evidence="8" key="1">
    <citation type="submission" date="2021-02" db="EMBL/GenBank/DDBJ databases">
        <authorList>
            <person name="Nowell W R."/>
        </authorList>
    </citation>
    <scope>NUCLEOTIDE SEQUENCE</scope>
</reference>
<dbReference type="EMBL" id="CAJOBB010021441">
    <property type="protein sequence ID" value="CAF4376184.1"/>
    <property type="molecule type" value="Genomic_DNA"/>
</dbReference>
<dbReference type="InterPro" id="IPR000152">
    <property type="entry name" value="EGF-type_Asp/Asn_hydroxyl_site"/>
</dbReference>
<comment type="caution">
    <text evidence="8">The sequence shown here is derived from an EMBL/GenBank/DDBJ whole genome shotgun (WGS) entry which is preliminary data.</text>
</comment>
<keyword evidence="3" id="KW-0732">Signal</keyword>
<keyword evidence="5 6" id="KW-1015">Disulfide bond</keyword>
<dbReference type="AlphaFoldDB" id="A0A820MMG3"/>
<dbReference type="InterPro" id="IPR000742">
    <property type="entry name" value="EGF"/>
</dbReference>
<evidence type="ECO:0000256" key="5">
    <source>
        <dbReference type="ARBA" id="ARBA00023157"/>
    </source>
</evidence>
<organism evidence="8 9">
    <name type="scientific">Adineta steineri</name>
    <dbReference type="NCBI Taxonomy" id="433720"/>
    <lineage>
        <taxon>Eukaryota</taxon>
        <taxon>Metazoa</taxon>
        <taxon>Spiralia</taxon>
        <taxon>Gnathifera</taxon>
        <taxon>Rotifera</taxon>
        <taxon>Eurotatoria</taxon>
        <taxon>Bdelloidea</taxon>
        <taxon>Adinetida</taxon>
        <taxon>Adinetidae</taxon>
        <taxon>Adineta</taxon>
    </lineage>
</organism>
<evidence type="ECO:0000256" key="6">
    <source>
        <dbReference type="PROSITE-ProRule" id="PRU00076"/>
    </source>
</evidence>
<comment type="caution">
    <text evidence="6">Lacks conserved residue(s) required for the propagation of feature annotation.</text>
</comment>
<feature type="non-terminal residue" evidence="8">
    <location>
        <position position="53"/>
    </location>
</feature>
<sequence>QNNGTCIDKINDYSCLCSPLFTGKYCEERLNLCNQDLNPCKNNGHCSIAENGY</sequence>
<dbReference type="Gene3D" id="2.10.25.10">
    <property type="entry name" value="Laminin"/>
    <property type="match status" value="1"/>
</dbReference>
<evidence type="ECO:0000313" key="8">
    <source>
        <dbReference type="EMBL" id="CAF4376184.1"/>
    </source>
</evidence>
<proteinExistence type="predicted"/>
<evidence type="ECO:0000259" key="7">
    <source>
        <dbReference type="PROSITE" id="PS50026"/>
    </source>
</evidence>
<keyword evidence="1" id="KW-0217">Developmental protein</keyword>
<dbReference type="Pfam" id="PF00008">
    <property type="entry name" value="EGF"/>
    <property type="match status" value="1"/>
</dbReference>
<feature type="domain" description="EGF-like" evidence="7">
    <location>
        <begin position="1"/>
        <end position="27"/>
    </location>
</feature>
<protein>
    <recommendedName>
        <fullName evidence="7">EGF-like domain-containing protein</fullName>
    </recommendedName>
</protein>
<evidence type="ECO:0000313" key="9">
    <source>
        <dbReference type="Proteomes" id="UP000663868"/>
    </source>
</evidence>
<keyword evidence="2 6" id="KW-0245">EGF-like domain</keyword>
<feature type="disulfide bond" evidence="6">
    <location>
        <begin position="17"/>
        <end position="26"/>
    </location>
</feature>
<dbReference type="Proteomes" id="UP000663868">
    <property type="component" value="Unassembled WGS sequence"/>
</dbReference>